<dbReference type="Proteomes" id="UP001156691">
    <property type="component" value="Unassembled WGS sequence"/>
</dbReference>
<evidence type="ECO:0000313" key="2">
    <source>
        <dbReference type="Proteomes" id="UP001156691"/>
    </source>
</evidence>
<comment type="caution">
    <text evidence="1">The sequence shown here is derived from an EMBL/GenBank/DDBJ whole genome shotgun (WGS) entry which is preliminary data.</text>
</comment>
<organism evidence="1 2">
    <name type="scientific">Devosia nitrariae</name>
    <dbReference type="NCBI Taxonomy" id="2071872"/>
    <lineage>
        <taxon>Bacteria</taxon>
        <taxon>Pseudomonadati</taxon>
        <taxon>Pseudomonadota</taxon>
        <taxon>Alphaproteobacteria</taxon>
        <taxon>Hyphomicrobiales</taxon>
        <taxon>Devosiaceae</taxon>
        <taxon>Devosia</taxon>
    </lineage>
</organism>
<accession>A0ABQ5WAS4</accession>
<proteinExistence type="predicted"/>
<keyword evidence="2" id="KW-1185">Reference proteome</keyword>
<name>A0ABQ5WAS4_9HYPH</name>
<sequence length="65" mass="7160">MARGAVPASREVKYEAIAAPAREIELEFWASNIACQRLRGAQLKPWIETDDLLEVTPIGSTNAAY</sequence>
<gene>
    <name evidence="1" type="ORF">GCM10010862_44740</name>
</gene>
<evidence type="ECO:0000313" key="1">
    <source>
        <dbReference type="EMBL" id="GLQ57215.1"/>
    </source>
</evidence>
<reference evidence="2" key="1">
    <citation type="journal article" date="2019" name="Int. J. Syst. Evol. Microbiol.">
        <title>The Global Catalogue of Microorganisms (GCM) 10K type strain sequencing project: providing services to taxonomists for standard genome sequencing and annotation.</title>
        <authorList>
            <consortium name="The Broad Institute Genomics Platform"/>
            <consortium name="The Broad Institute Genome Sequencing Center for Infectious Disease"/>
            <person name="Wu L."/>
            <person name="Ma J."/>
        </authorList>
    </citation>
    <scope>NUCLEOTIDE SEQUENCE [LARGE SCALE GENOMIC DNA]</scope>
    <source>
        <strain evidence="2">NBRC 112416</strain>
    </source>
</reference>
<protein>
    <submittedName>
        <fullName evidence="1">Uncharacterized protein</fullName>
    </submittedName>
</protein>
<dbReference type="EMBL" id="BSNS01000023">
    <property type="protein sequence ID" value="GLQ57215.1"/>
    <property type="molecule type" value="Genomic_DNA"/>
</dbReference>